<evidence type="ECO:0000313" key="5">
    <source>
        <dbReference type="EMBL" id="RAI57909.1"/>
    </source>
</evidence>
<dbReference type="GO" id="GO:0043565">
    <property type="term" value="F:sequence-specific DNA binding"/>
    <property type="evidence" value="ECO:0007669"/>
    <property type="project" value="InterPro"/>
</dbReference>
<dbReference type="InterPro" id="IPR000485">
    <property type="entry name" value="AsnC-type_HTH_dom"/>
</dbReference>
<proteinExistence type="predicted"/>
<dbReference type="PROSITE" id="PS50949">
    <property type="entry name" value="HTH_GNTR"/>
    <property type="match status" value="1"/>
</dbReference>
<keyword evidence="3" id="KW-0804">Transcription</keyword>
<protein>
    <submittedName>
        <fullName evidence="5">GntR family transcriptional regulator</fullName>
    </submittedName>
</protein>
<dbReference type="SUPFAM" id="SSF46785">
    <property type="entry name" value="Winged helix' DNA-binding domain"/>
    <property type="match status" value="1"/>
</dbReference>
<evidence type="ECO:0000259" key="4">
    <source>
        <dbReference type="PROSITE" id="PS50949"/>
    </source>
</evidence>
<name>A0A327M590_9PROT</name>
<dbReference type="SMART" id="SM00895">
    <property type="entry name" value="FCD"/>
    <property type="match status" value="1"/>
</dbReference>
<dbReference type="RefSeq" id="WP_111471026.1">
    <property type="nucleotide sequence ID" value="NZ_QLIX01000013.1"/>
</dbReference>
<dbReference type="PANTHER" id="PTHR43537">
    <property type="entry name" value="TRANSCRIPTIONAL REGULATOR, GNTR FAMILY"/>
    <property type="match status" value="1"/>
</dbReference>
<dbReference type="InterPro" id="IPR000524">
    <property type="entry name" value="Tscrpt_reg_HTH_GntR"/>
</dbReference>
<dbReference type="SMART" id="SM00345">
    <property type="entry name" value="HTH_GNTR"/>
    <property type="match status" value="1"/>
</dbReference>
<evidence type="ECO:0000256" key="3">
    <source>
        <dbReference type="ARBA" id="ARBA00023163"/>
    </source>
</evidence>
<dbReference type="PRINTS" id="PR00033">
    <property type="entry name" value="HTHASNC"/>
</dbReference>
<dbReference type="Gene3D" id="1.20.120.530">
    <property type="entry name" value="GntR ligand-binding domain-like"/>
    <property type="match status" value="1"/>
</dbReference>
<keyword evidence="2" id="KW-0238">DNA-binding</keyword>
<reference evidence="6" key="1">
    <citation type="submission" date="2018-06" db="EMBL/GenBank/DDBJ databases">
        <authorList>
            <person name="Khan S.A."/>
        </authorList>
    </citation>
    <scope>NUCLEOTIDE SEQUENCE [LARGE SCALE GENOMIC DNA]</scope>
    <source>
        <strain evidence="6">DB-1506</strain>
    </source>
</reference>
<evidence type="ECO:0000256" key="2">
    <source>
        <dbReference type="ARBA" id="ARBA00023125"/>
    </source>
</evidence>
<dbReference type="Proteomes" id="UP000249065">
    <property type="component" value="Unassembled WGS sequence"/>
</dbReference>
<gene>
    <name evidence="5" type="ORF">DOO78_16840</name>
</gene>
<dbReference type="Gene3D" id="1.10.10.10">
    <property type="entry name" value="Winged helix-like DNA-binding domain superfamily/Winged helix DNA-binding domain"/>
    <property type="match status" value="1"/>
</dbReference>
<dbReference type="PANTHER" id="PTHR43537:SF49">
    <property type="entry name" value="TRANSCRIPTIONAL REGULATORY PROTEIN"/>
    <property type="match status" value="1"/>
</dbReference>
<comment type="caution">
    <text evidence="5">The sequence shown here is derived from an EMBL/GenBank/DDBJ whole genome shotgun (WGS) entry which is preliminary data.</text>
</comment>
<dbReference type="OrthoDB" id="9812290at2"/>
<dbReference type="InterPro" id="IPR036388">
    <property type="entry name" value="WH-like_DNA-bd_sf"/>
</dbReference>
<dbReference type="Pfam" id="PF00392">
    <property type="entry name" value="GntR"/>
    <property type="match status" value="1"/>
</dbReference>
<feature type="domain" description="HTH gntR-type" evidence="4">
    <location>
        <begin position="14"/>
        <end position="81"/>
    </location>
</feature>
<accession>A0A327M590</accession>
<dbReference type="CDD" id="cd07377">
    <property type="entry name" value="WHTH_GntR"/>
    <property type="match status" value="1"/>
</dbReference>
<sequence>MRHAAASPTPTQAGSLAERAYDLFRDGLRTGAFRPGQRLLETELAEQLGMSRTPVREAIRRLQSEGLVAHLPARGLCVAIYDAAEVDELYVMREALEGTAARLAAQHAGAAEIALLQGILAQEQGLVGMAAAEQNRRFHRALHQAAHNRYLLRSLSAISDALLLLGPTTLELPGRAAAALEEHGRIVAAVARRDSAAAEQAARAHIAAAHAARLALAAAAPA</sequence>
<dbReference type="InterPro" id="IPR036390">
    <property type="entry name" value="WH_DNA-bd_sf"/>
</dbReference>
<evidence type="ECO:0000256" key="1">
    <source>
        <dbReference type="ARBA" id="ARBA00023015"/>
    </source>
</evidence>
<dbReference type="Pfam" id="PF07729">
    <property type="entry name" value="FCD"/>
    <property type="match status" value="1"/>
</dbReference>
<dbReference type="InterPro" id="IPR011711">
    <property type="entry name" value="GntR_C"/>
</dbReference>
<dbReference type="SUPFAM" id="SSF48008">
    <property type="entry name" value="GntR ligand-binding domain-like"/>
    <property type="match status" value="1"/>
</dbReference>
<evidence type="ECO:0000313" key="6">
    <source>
        <dbReference type="Proteomes" id="UP000249065"/>
    </source>
</evidence>
<dbReference type="InterPro" id="IPR008920">
    <property type="entry name" value="TF_FadR/GntR_C"/>
</dbReference>
<organism evidence="5 6">
    <name type="scientific">Roseicella frigidaeris</name>
    <dbReference type="NCBI Taxonomy" id="2230885"/>
    <lineage>
        <taxon>Bacteria</taxon>
        <taxon>Pseudomonadati</taxon>
        <taxon>Pseudomonadota</taxon>
        <taxon>Alphaproteobacteria</taxon>
        <taxon>Acetobacterales</taxon>
        <taxon>Roseomonadaceae</taxon>
        <taxon>Roseicella</taxon>
    </lineage>
</organism>
<keyword evidence="6" id="KW-1185">Reference proteome</keyword>
<dbReference type="AlphaFoldDB" id="A0A327M590"/>
<dbReference type="EMBL" id="QLIX01000013">
    <property type="protein sequence ID" value="RAI57909.1"/>
    <property type="molecule type" value="Genomic_DNA"/>
</dbReference>
<dbReference type="GO" id="GO:0003700">
    <property type="term" value="F:DNA-binding transcription factor activity"/>
    <property type="evidence" value="ECO:0007669"/>
    <property type="project" value="InterPro"/>
</dbReference>
<dbReference type="PRINTS" id="PR00035">
    <property type="entry name" value="HTHGNTR"/>
</dbReference>
<keyword evidence="1" id="KW-0805">Transcription regulation</keyword>